<feature type="region of interest" description="Disordered" evidence="2">
    <location>
        <begin position="164"/>
        <end position="217"/>
    </location>
</feature>
<dbReference type="CDD" id="cd19071">
    <property type="entry name" value="AKR_AKR1-5-like"/>
    <property type="match status" value="1"/>
</dbReference>
<evidence type="ECO:0000313" key="5">
    <source>
        <dbReference type="EMBL" id="KAG7763344.1"/>
    </source>
</evidence>
<proteinExistence type="predicted"/>
<evidence type="ECO:0000313" key="7">
    <source>
        <dbReference type="Proteomes" id="UP000738402"/>
    </source>
</evidence>
<dbReference type="PANTHER" id="PTHR43827">
    <property type="entry name" value="2,5-DIKETO-D-GLUCONIC ACID REDUCTASE"/>
    <property type="match status" value="1"/>
</dbReference>
<dbReference type="PRINTS" id="PR00069">
    <property type="entry name" value="ALDKETRDTASE"/>
</dbReference>
<comment type="caution">
    <text evidence="4">The sequence shown here is derived from an EMBL/GenBank/DDBJ whole genome shotgun (WGS) entry which is preliminary data.</text>
</comment>
<feature type="domain" description="NADP-dependent oxidoreductase" evidence="3">
    <location>
        <begin position="25"/>
        <end position="156"/>
    </location>
</feature>
<keyword evidence="1" id="KW-0560">Oxidoreductase</keyword>
<evidence type="ECO:0000256" key="1">
    <source>
        <dbReference type="ARBA" id="ARBA00023002"/>
    </source>
</evidence>
<evidence type="ECO:0000256" key="2">
    <source>
        <dbReference type="SAM" id="MobiDB-lite"/>
    </source>
</evidence>
<dbReference type="Proteomes" id="UP000738402">
    <property type="component" value="Unassembled WGS sequence"/>
</dbReference>
<protein>
    <recommendedName>
        <fullName evidence="3">NADP-dependent oxidoreductase domain-containing protein</fullName>
    </recommendedName>
</protein>
<dbReference type="Gene3D" id="3.20.20.100">
    <property type="entry name" value="NADP-dependent oxidoreductase domain"/>
    <property type="match status" value="1"/>
</dbReference>
<dbReference type="Pfam" id="PF00248">
    <property type="entry name" value="Aldo_ket_red"/>
    <property type="match status" value="1"/>
</dbReference>
<reference evidence="4 6" key="1">
    <citation type="journal article" date="2021" name="G3 (Bethesda)">
        <title>Genomic diversity, chromosomal rearrangements, and interspecies hybridization in the ogataea polymorpha species complex.</title>
        <authorList>
            <person name="Hanson S.J."/>
            <person name="Cinneide E.O."/>
            <person name="Salzberg L.I."/>
            <person name="Wolfe K.H."/>
            <person name="McGowan J."/>
            <person name="Fitzpatrick D.A."/>
            <person name="Matlin K."/>
        </authorList>
    </citation>
    <scope>NUCLEOTIDE SEQUENCE</scope>
    <source>
        <strain evidence="5">81-436-3</strain>
        <strain evidence="4">83-405-1</strain>
    </source>
</reference>
<organism evidence="4 7">
    <name type="scientific">Ogataea haglerorum</name>
    <dbReference type="NCBI Taxonomy" id="1937702"/>
    <lineage>
        <taxon>Eukaryota</taxon>
        <taxon>Fungi</taxon>
        <taxon>Dikarya</taxon>
        <taxon>Ascomycota</taxon>
        <taxon>Saccharomycotina</taxon>
        <taxon>Pichiomycetes</taxon>
        <taxon>Pichiales</taxon>
        <taxon>Pichiaceae</taxon>
        <taxon>Ogataea</taxon>
    </lineage>
</organism>
<dbReference type="EMBL" id="JAHLUN010000011">
    <property type="protein sequence ID" value="KAG7763344.1"/>
    <property type="molecule type" value="Genomic_DNA"/>
</dbReference>
<keyword evidence="6" id="KW-1185">Reference proteome</keyword>
<dbReference type="InterPro" id="IPR018170">
    <property type="entry name" value="Aldo/ket_reductase_CS"/>
</dbReference>
<dbReference type="GO" id="GO:0016616">
    <property type="term" value="F:oxidoreductase activity, acting on the CH-OH group of donors, NAD or NADP as acceptor"/>
    <property type="evidence" value="ECO:0007669"/>
    <property type="project" value="UniProtKB-ARBA"/>
</dbReference>
<dbReference type="InterPro" id="IPR023210">
    <property type="entry name" value="NADP_OxRdtase_dom"/>
</dbReference>
<evidence type="ECO:0000313" key="6">
    <source>
        <dbReference type="Proteomes" id="UP000697297"/>
    </source>
</evidence>
<dbReference type="AlphaFoldDB" id="A0AAN6HZ81"/>
<evidence type="ECO:0000259" key="3">
    <source>
        <dbReference type="Pfam" id="PF00248"/>
    </source>
</evidence>
<feature type="compositionally biased region" description="Basic and acidic residues" evidence="2">
    <location>
        <begin position="164"/>
        <end position="189"/>
    </location>
</feature>
<evidence type="ECO:0000313" key="4">
    <source>
        <dbReference type="EMBL" id="KAG7726088.1"/>
    </source>
</evidence>
<dbReference type="PANTHER" id="PTHR43827:SF13">
    <property type="entry name" value="ALDO_KETO REDUCTASE FAMILY PROTEIN"/>
    <property type="match status" value="1"/>
</dbReference>
<feature type="compositionally biased region" description="Basic and acidic residues" evidence="2">
    <location>
        <begin position="198"/>
        <end position="217"/>
    </location>
</feature>
<dbReference type="InterPro" id="IPR036812">
    <property type="entry name" value="NAD(P)_OxRdtase_dom_sf"/>
</dbReference>
<dbReference type="EMBL" id="JAHLUH010000010">
    <property type="protein sequence ID" value="KAG7726088.1"/>
    <property type="molecule type" value="Genomic_DNA"/>
</dbReference>
<dbReference type="InterPro" id="IPR020471">
    <property type="entry name" value="AKR"/>
</dbReference>
<accession>A0AAN6HZ81</accession>
<gene>
    <name evidence="4" type="ORF">KL933_003530</name>
    <name evidence="5" type="ORF">KL946_004160</name>
</gene>
<dbReference type="SUPFAM" id="SSF51430">
    <property type="entry name" value="NAD(P)-linked oxidoreductase"/>
    <property type="match status" value="1"/>
</dbReference>
<dbReference type="Proteomes" id="UP000697297">
    <property type="component" value="Unassembled WGS sequence"/>
</dbReference>
<dbReference type="PROSITE" id="PS00062">
    <property type="entry name" value="ALDOKETO_REDUCTASE_2"/>
    <property type="match status" value="1"/>
</dbReference>
<sequence>MAPAQSLLLNTGRKIPTVGLGVYKTPAEQCTSLIYEALNVGYRHIDSAALYDNEEEVCEGIAQWLAEDPSRKREDIFYTTKIGDGSHGYEKAKNAIKVSLEKAKKIQYIDLILIHSPQSDGERRHGTWKALEEAYEAGTVKNIGVSNYGVKHLKELLAYPDLKRPESCRPRGRENGREVQQNRRSDPHKVVSRTRFHHPAEDRHQGPTGPEPRRVQL</sequence>
<name>A0AAN6HZ81_9ASCO</name>